<evidence type="ECO:0000313" key="3">
    <source>
        <dbReference type="Proteomes" id="UP000494222"/>
    </source>
</evidence>
<dbReference type="GO" id="GO:0003700">
    <property type="term" value="F:DNA-binding transcription factor activity"/>
    <property type="evidence" value="ECO:0007669"/>
    <property type="project" value="TreeGrafter"/>
</dbReference>
<reference evidence="2 3" key="1">
    <citation type="submission" date="2019-09" db="EMBL/GenBank/DDBJ databases">
        <authorList>
            <person name="Depoorter E."/>
        </authorList>
    </citation>
    <scope>NUCLEOTIDE SEQUENCE [LARGE SCALE GENOMIC DNA]</scope>
    <source>
        <strain evidence="2">LMG 24064</strain>
    </source>
</reference>
<keyword evidence="1" id="KW-0238">DNA-binding</keyword>
<dbReference type="PANTHER" id="PTHR33221">
    <property type="entry name" value="WINGED HELIX-TURN-HELIX TRANSCRIPTIONAL REGULATOR, RRF2 FAMILY"/>
    <property type="match status" value="1"/>
</dbReference>
<evidence type="ECO:0000256" key="1">
    <source>
        <dbReference type="ARBA" id="ARBA00023125"/>
    </source>
</evidence>
<dbReference type="SUPFAM" id="SSF46785">
    <property type="entry name" value="Winged helix' DNA-binding domain"/>
    <property type="match status" value="1"/>
</dbReference>
<name>A0A6P2PWS7_9BURK</name>
<accession>A0A6P2PWS7</accession>
<dbReference type="GO" id="GO:0003677">
    <property type="term" value="F:DNA binding"/>
    <property type="evidence" value="ECO:0007669"/>
    <property type="project" value="UniProtKB-KW"/>
</dbReference>
<dbReference type="Proteomes" id="UP000494222">
    <property type="component" value="Unassembled WGS sequence"/>
</dbReference>
<protein>
    <submittedName>
        <fullName evidence="2">Rrf2 family transcriptional regulator</fullName>
    </submittedName>
</protein>
<evidence type="ECO:0000313" key="2">
    <source>
        <dbReference type="EMBL" id="VWC14496.1"/>
    </source>
</evidence>
<proteinExistence type="predicted"/>
<dbReference type="PANTHER" id="PTHR33221:SF4">
    <property type="entry name" value="HTH-TYPE TRANSCRIPTIONAL REPRESSOR NSRR"/>
    <property type="match status" value="1"/>
</dbReference>
<dbReference type="InterPro" id="IPR000944">
    <property type="entry name" value="Tscrpt_reg_Rrf2"/>
</dbReference>
<dbReference type="GO" id="GO:0005829">
    <property type="term" value="C:cytosol"/>
    <property type="evidence" value="ECO:0007669"/>
    <property type="project" value="TreeGrafter"/>
</dbReference>
<dbReference type="EMBL" id="CABVPL010000056">
    <property type="protein sequence ID" value="VWC14496.1"/>
    <property type="molecule type" value="Genomic_DNA"/>
</dbReference>
<dbReference type="AlphaFoldDB" id="A0A6P2PWS7"/>
<sequence>MPEKCVGDLHLIALSPSRQPGAVRRSDNRPARIPIDPVCNRDTIDHFPYPLMRLTDYTDYSLRVMLYLAVRGEGLATIQEISDAYGISKNHLMKVVQQLGELGWVDTVRGRNGGLRLFPHSLKLTVGQVVRATENDFALVGCFAADGESRRCVIEPQCRLKGVLAAARDAFFAELDRHTLGELTVPASPLIALLGIRPVVPVQAEPSGGDAAASAEASSKA</sequence>
<dbReference type="NCBIfam" id="TIGR00738">
    <property type="entry name" value="rrf2_super"/>
    <property type="match status" value="1"/>
</dbReference>
<dbReference type="PROSITE" id="PS51197">
    <property type="entry name" value="HTH_RRF2_2"/>
    <property type="match status" value="1"/>
</dbReference>
<dbReference type="Pfam" id="PF02082">
    <property type="entry name" value="Rrf2"/>
    <property type="match status" value="1"/>
</dbReference>
<dbReference type="Gene3D" id="1.10.10.10">
    <property type="entry name" value="Winged helix-like DNA-binding domain superfamily/Winged helix DNA-binding domain"/>
    <property type="match status" value="1"/>
</dbReference>
<dbReference type="InterPro" id="IPR036390">
    <property type="entry name" value="WH_DNA-bd_sf"/>
</dbReference>
<gene>
    <name evidence="2" type="ORF">BLA24064_05468</name>
</gene>
<dbReference type="InterPro" id="IPR036388">
    <property type="entry name" value="WH-like_DNA-bd_sf"/>
</dbReference>
<organism evidence="2 3">
    <name type="scientific">Burkholderia latens</name>
    <dbReference type="NCBI Taxonomy" id="488446"/>
    <lineage>
        <taxon>Bacteria</taxon>
        <taxon>Pseudomonadati</taxon>
        <taxon>Pseudomonadota</taxon>
        <taxon>Betaproteobacteria</taxon>
        <taxon>Burkholderiales</taxon>
        <taxon>Burkholderiaceae</taxon>
        <taxon>Burkholderia</taxon>
        <taxon>Burkholderia cepacia complex</taxon>
    </lineage>
</organism>